<evidence type="ECO:0000313" key="7">
    <source>
        <dbReference type="Proteomes" id="UP000282378"/>
    </source>
</evidence>
<dbReference type="InterPro" id="IPR016160">
    <property type="entry name" value="Ald_DH_CS_CYS"/>
</dbReference>
<dbReference type="FunFam" id="3.40.309.10:FF:000012">
    <property type="entry name" value="Betaine aldehyde dehydrogenase"/>
    <property type="match status" value="1"/>
</dbReference>
<comment type="similarity">
    <text evidence="1 4">Belongs to the aldehyde dehydrogenase family.</text>
</comment>
<name>A0A3M2W6E1_PSEYM</name>
<dbReference type="PROSITE" id="PS00070">
    <property type="entry name" value="ALDEHYDE_DEHYDR_CYS"/>
    <property type="match status" value="1"/>
</dbReference>
<dbReference type="Gene3D" id="3.40.309.10">
    <property type="entry name" value="Aldehyde Dehydrogenase, Chain A, domain 2"/>
    <property type="match status" value="1"/>
</dbReference>
<sequence>MLNACCPLPDCRIDTDSLTTRTRRHTMRYAHPGTEGAIVNFKERYGNYIGGEFVAPVKGQYFTNTSPVNGKPIAEFPRSTAEDIDKALDAAHAAAAAWGSTSVQARSLVLLKIADRIEANLEVLAITETWDNGKAIRETLNADIPLAADHFRYFAGVLRAQEGSAAEIDGNTVAYHIHEPLGVVGQIIPWNFPILMAAWKLAPALAAGNCIVLKPAEQTPLGISVLIELIGDLLPAGVLNIVQGYGREAGEALASSKRIAKIAFTGSTPVGSHIMKLAADNIIPSTVELGGKSPNIFFEDIMSAEPEFIDKAAEGLVLAFFNQGEVCTCPSRALVQESIYPQFMEAVLRKVEKIKRGDPLDTDTMVGAQASEQQFDKILSYLEIAKGEGAELLTGGKVEKLEGDLSTGYYIQPTLLKGNNKMRVFQEEIFGPVVSVTTFKDEAQAVAIANDTEFGLGAGLWTRDINRAYRVGRAIKAGRVWTNCYHLYPAHAAFGGYKKSGVGRETHKIALEHYQQTKNLLVSYDTNPLGFF</sequence>
<protein>
    <submittedName>
        <fullName evidence="6">Aldehyde dehydrogenase protein</fullName>
    </submittedName>
</protein>
<dbReference type="PANTHER" id="PTHR43111:SF1">
    <property type="entry name" value="ALDEHYDE DEHYDROGENASE B-RELATED"/>
    <property type="match status" value="1"/>
</dbReference>
<dbReference type="InterPro" id="IPR016162">
    <property type="entry name" value="Ald_DH_N"/>
</dbReference>
<keyword evidence="2 4" id="KW-0560">Oxidoreductase</keyword>
<dbReference type="InterPro" id="IPR015590">
    <property type="entry name" value="Aldehyde_DH_dom"/>
</dbReference>
<dbReference type="InterPro" id="IPR016161">
    <property type="entry name" value="Ald_DH/histidinol_DH"/>
</dbReference>
<comment type="caution">
    <text evidence="6">The sequence shown here is derived from an EMBL/GenBank/DDBJ whole genome shotgun (WGS) entry which is preliminary data.</text>
</comment>
<gene>
    <name evidence="6" type="ORF">APX70_06639</name>
</gene>
<feature type="active site" evidence="3">
    <location>
        <position position="288"/>
    </location>
</feature>
<accession>A0A3M2W6E1</accession>
<dbReference type="Pfam" id="PF00171">
    <property type="entry name" value="Aldedh"/>
    <property type="match status" value="1"/>
</dbReference>
<dbReference type="CDD" id="cd07559">
    <property type="entry name" value="ALDH_ACDHII_AcoD-like"/>
    <property type="match status" value="1"/>
</dbReference>
<dbReference type="SUPFAM" id="SSF53720">
    <property type="entry name" value="ALDH-like"/>
    <property type="match status" value="1"/>
</dbReference>
<dbReference type="PROSITE" id="PS00687">
    <property type="entry name" value="ALDEHYDE_DEHYDR_GLU"/>
    <property type="match status" value="1"/>
</dbReference>
<evidence type="ECO:0000313" key="6">
    <source>
        <dbReference type="EMBL" id="RML47107.1"/>
    </source>
</evidence>
<reference evidence="6 7" key="1">
    <citation type="submission" date="2018-08" db="EMBL/GenBank/DDBJ databases">
        <title>Recombination of ecologically and evolutionarily significant loci maintains genetic cohesion in the Pseudomonas syringae species complex.</title>
        <authorList>
            <person name="Dillon M."/>
            <person name="Thakur S."/>
            <person name="Almeida R.N.D."/>
            <person name="Weir B.S."/>
            <person name="Guttman D.S."/>
        </authorList>
    </citation>
    <scope>NUCLEOTIDE SEQUENCE [LARGE SCALE GENOMIC DNA]</scope>
    <source>
        <strain evidence="6 7">88_10</strain>
    </source>
</reference>
<evidence type="ECO:0000256" key="1">
    <source>
        <dbReference type="ARBA" id="ARBA00009986"/>
    </source>
</evidence>
<dbReference type="Gene3D" id="3.40.605.10">
    <property type="entry name" value="Aldehyde Dehydrogenase, Chain A, domain 1"/>
    <property type="match status" value="1"/>
</dbReference>
<evidence type="ECO:0000256" key="3">
    <source>
        <dbReference type="PROSITE-ProRule" id="PRU10007"/>
    </source>
</evidence>
<dbReference type="AlphaFoldDB" id="A0A3M2W6E1"/>
<dbReference type="Proteomes" id="UP000282378">
    <property type="component" value="Unassembled WGS sequence"/>
</dbReference>
<dbReference type="PANTHER" id="PTHR43111">
    <property type="entry name" value="ALDEHYDE DEHYDROGENASE B-RELATED"/>
    <property type="match status" value="1"/>
</dbReference>
<evidence type="ECO:0000256" key="2">
    <source>
        <dbReference type="ARBA" id="ARBA00023002"/>
    </source>
</evidence>
<evidence type="ECO:0000256" key="4">
    <source>
        <dbReference type="RuleBase" id="RU003345"/>
    </source>
</evidence>
<dbReference type="EMBL" id="RBNL01003635">
    <property type="protein sequence ID" value="RML47107.1"/>
    <property type="molecule type" value="Genomic_DNA"/>
</dbReference>
<dbReference type="FunFam" id="3.40.605.10:FF:000001">
    <property type="entry name" value="Aldehyde dehydrogenase 1"/>
    <property type="match status" value="1"/>
</dbReference>
<dbReference type="GO" id="GO:0004030">
    <property type="term" value="F:aldehyde dehydrogenase [NAD(P)+] activity"/>
    <property type="evidence" value="ECO:0007669"/>
    <property type="project" value="UniProtKB-ARBA"/>
</dbReference>
<organism evidence="6 7">
    <name type="scientific">Pseudomonas syringae pv. maculicola</name>
    <dbReference type="NCBI Taxonomy" id="59511"/>
    <lineage>
        <taxon>Bacteria</taxon>
        <taxon>Pseudomonadati</taxon>
        <taxon>Pseudomonadota</taxon>
        <taxon>Gammaproteobacteria</taxon>
        <taxon>Pseudomonadales</taxon>
        <taxon>Pseudomonadaceae</taxon>
        <taxon>Pseudomonas</taxon>
    </lineage>
</organism>
<dbReference type="InterPro" id="IPR029510">
    <property type="entry name" value="Ald_DH_CS_GLU"/>
</dbReference>
<proteinExistence type="inferred from homology"/>
<evidence type="ECO:0000259" key="5">
    <source>
        <dbReference type="Pfam" id="PF00171"/>
    </source>
</evidence>
<dbReference type="InterPro" id="IPR016163">
    <property type="entry name" value="Ald_DH_C"/>
</dbReference>
<feature type="domain" description="Aldehyde dehydrogenase" evidence="5">
    <location>
        <begin position="60"/>
        <end position="519"/>
    </location>
</feature>